<evidence type="ECO:0000256" key="2">
    <source>
        <dbReference type="ARBA" id="ARBA00023180"/>
    </source>
</evidence>
<keyword evidence="4" id="KW-1185">Reference proteome</keyword>
<evidence type="ECO:0000313" key="3">
    <source>
        <dbReference type="EMBL" id="KAK8397725.1"/>
    </source>
</evidence>
<reference evidence="3 4" key="1">
    <citation type="submission" date="2023-03" db="EMBL/GenBank/DDBJ databases">
        <title>High-quality genome of Scylla paramamosain provides insights in environmental adaptation.</title>
        <authorList>
            <person name="Zhang L."/>
        </authorList>
    </citation>
    <scope>NUCLEOTIDE SEQUENCE [LARGE SCALE GENOMIC DNA]</scope>
    <source>
        <strain evidence="3">LZ_2023a</strain>
        <tissue evidence="3">Muscle</tissue>
    </source>
</reference>
<protein>
    <recommendedName>
        <fullName evidence="5">Protein sleepless</fullName>
    </recommendedName>
</protein>
<dbReference type="PANTHER" id="PTHR38332">
    <property type="entry name" value="PROTEIN CBG11604"/>
    <property type="match status" value="1"/>
</dbReference>
<gene>
    <name evidence="3" type="ORF">O3P69_004483</name>
</gene>
<dbReference type="EMBL" id="JARAKH010000013">
    <property type="protein sequence ID" value="KAK8397725.1"/>
    <property type="molecule type" value="Genomic_DNA"/>
</dbReference>
<dbReference type="Proteomes" id="UP001487740">
    <property type="component" value="Unassembled WGS sequence"/>
</dbReference>
<accession>A0AAW0UFS9</accession>
<name>A0AAW0UFS9_SCYPA</name>
<evidence type="ECO:0000256" key="1">
    <source>
        <dbReference type="ARBA" id="ARBA00022729"/>
    </source>
</evidence>
<keyword evidence="2" id="KW-0325">Glycoprotein</keyword>
<sequence>MRSRRNKYWFPLDSLPQFLSRPRYGKMAMPKGVRCQLVLLLFHFLTLEKGVRGISCYVCSSKNGSDVNCEDPYHPAHSVFSQDCKVPKEGHIGQFPANYCVKIIGTSVRTSESLMIRTCVLENMDSQCGVFKFGGEQLTGCILTCTYDGCNAAPPSAISHLSLLLLPLALLFTVYRLC</sequence>
<comment type="caution">
    <text evidence="3">The sequence shown here is derived from an EMBL/GenBank/DDBJ whole genome shotgun (WGS) entry which is preliminary data.</text>
</comment>
<evidence type="ECO:0008006" key="5">
    <source>
        <dbReference type="Google" id="ProtNLM"/>
    </source>
</evidence>
<keyword evidence="1" id="KW-0732">Signal</keyword>
<dbReference type="GO" id="GO:0032222">
    <property type="term" value="P:regulation of synaptic transmission, cholinergic"/>
    <property type="evidence" value="ECO:0007669"/>
    <property type="project" value="InterPro"/>
</dbReference>
<dbReference type="InterPro" id="IPR031424">
    <property type="entry name" value="QVR-like"/>
</dbReference>
<dbReference type="AlphaFoldDB" id="A0AAW0UFS9"/>
<dbReference type="Pfam" id="PF17064">
    <property type="entry name" value="QVR"/>
    <property type="match status" value="1"/>
</dbReference>
<evidence type="ECO:0000313" key="4">
    <source>
        <dbReference type="Proteomes" id="UP001487740"/>
    </source>
</evidence>
<dbReference type="GO" id="GO:0030431">
    <property type="term" value="P:sleep"/>
    <property type="evidence" value="ECO:0007669"/>
    <property type="project" value="InterPro"/>
</dbReference>
<proteinExistence type="predicted"/>
<organism evidence="3 4">
    <name type="scientific">Scylla paramamosain</name>
    <name type="common">Mud crab</name>
    <dbReference type="NCBI Taxonomy" id="85552"/>
    <lineage>
        <taxon>Eukaryota</taxon>
        <taxon>Metazoa</taxon>
        <taxon>Ecdysozoa</taxon>
        <taxon>Arthropoda</taxon>
        <taxon>Crustacea</taxon>
        <taxon>Multicrustacea</taxon>
        <taxon>Malacostraca</taxon>
        <taxon>Eumalacostraca</taxon>
        <taxon>Eucarida</taxon>
        <taxon>Decapoda</taxon>
        <taxon>Pleocyemata</taxon>
        <taxon>Brachyura</taxon>
        <taxon>Eubrachyura</taxon>
        <taxon>Portunoidea</taxon>
        <taxon>Portunidae</taxon>
        <taxon>Portuninae</taxon>
        <taxon>Scylla</taxon>
    </lineage>
</organism>
<dbReference type="PANTHER" id="PTHR38332:SF2">
    <property type="entry name" value="PROTEIN QUIVER"/>
    <property type="match status" value="1"/>
</dbReference>